<evidence type="ECO:0000313" key="1">
    <source>
        <dbReference type="EMBL" id="QDQ28994.1"/>
    </source>
</evidence>
<dbReference type="NCBIfam" id="TIGR02243">
    <property type="entry name" value="putative baseplate assembly protein"/>
    <property type="match status" value="1"/>
</dbReference>
<dbReference type="EMBL" id="CP041730">
    <property type="protein sequence ID" value="QDQ28994.1"/>
    <property type="molecule type" value="Genomic_DNA"/>
</dbReference>
<name>A0A516SLG6_9NEIS</name>
<reference evidence="2" key="1">
    <citation type="submission" date="2019-07" db="EMBL/GenBank/DDBJ databases">
        <title>Chitinimonas sp. nov., isolated from Ny-Alesund, arctica soil.</title>
        <authorList>
            <person name="Xu Q."/>
            <person name="Peng F."/>
        </authorList>
    </citation>
    <scope>NUCLEOTIDE SEQUENCE [LARGE SCALE GENOMIC DNA]</scope>
    <source>
        <strain evidence="2">R3-44</strain>
    </source>
</reference>
<gene>
    <name evidence="1" type="ORF">FNU76_23065</name>
</gene>
<accession>A0A516SLG6</accession>
<protein>
    <submittedName>
        <fullName evidence="1">Putative baseplate assembly protein</fullName>
    </submittedName>
</protein>
<dbReference type="OrthoDB" id="266253at2"/>
<keyword evidence="2" id="KW-1185">Reference proteome</keyword>
<proteinExistence type="predicted"/>
<dbReference type="Proteomes" id="UP000317550">
    <property type="component" value="Chromosome"/>
</dbReference>
<organism evidence="1 2">
    <name type="scientific">Chitinimonas arctica</name>
    <dbReference type="NCBI Taxonomy" id="2594795"/>
    <lineage>
        <taxon>Bacteria</taxon>
        <taxon>Pseudomonadati</taxon>
        <taxon>Pseudomonadota</taxon>
        <taxon>Betaproteobacteria</taxon>
        <taxon>Neisseriales</taxon>
        <taxon>Chitinibacteraceae</taxon>
        <taxon>Chitinimonas</taxon>
    </lineage>
</organism>
<dbReference type="InterPro" id="IPR011749">
    <property type="entry name" value="CHP02243"/>
</dbReference>
<dbReference type="AlphaFoldDB" id="A0A516SLG6"/>
<dbReference type="KEGG" id="cari:FNU76_23065"/>
<sequence length="1073" mass="114613">MEDADMGSKTCGCTGCGCCEGVRLRTPARIANRPGLDAIAYRVGTHWRFLDSMKARLGSLKLEAKGPGGQLDARYTPLSGLTTRDPADAAIALLDGWACVADVLTFYQERLANEAYLRTATERRSVLELARLVGYALRPGVAASVYLAYTVDANQTTPVEIAAGARSQSIPAPDELPQSFETSETLLARAEWSNLQVRLTRPQRLTANGIPSMDSLVLAGTETGLKPNDPLLFLGLGAPMLRQVASAEADFERQRTIVKLLPSALAAAPIAISTGQPSTSTSALSILRRLGKPLSRLPALPAARSSAGLRRSLSQMLSGESDVQAQLLGFFNPAIKQHLYTAWASGATAAQTAARIIGFGVKAAPFGSTAPLRPMLDTAGRISHYEDWPLPGDTDIKLQLQVGDDGDGGTQWIFQVSGNWNGQLFQSDQSVFNEREFSLNIVTVRVTGDLDQGARVRFTFKDGLVREMALRIEEGGGTQTLHVACDGLVVDVRLGATAAAPGNRTERLRAIFRSTTEIELDARLLSSSQMALESGFEQIVPGSLALLMRDGQLSTIATVLDVATTARAAFGMTGKSTLLDLEKPWRDSAHDTTLASARPLTVFAQSHGLALAEAPIDADVAGSSIELARLYDGLESGRWIIVAGERSDIETGGQTVSGVMVSERVMIAGVSQSFDATLPGDQIRTTLQLANSLAYRYKRASLRIYGNVVKATHGETRHETLGSGDGAKPMSAFALKQPPLTFVSAPTPSGVASTLRIYVNDMAWHETDTLAGLGPRDRVFVGKTDNADITTVQFGNGEQGARPPTGVENIKAVYRNGIGRPGNVRAGQITLLQTRPLGVKEVINPDRAAGGADRESLDQARENAPMAVMALDRLVSVQDYADFARTFAGIGKAMACRLHDRGRAFIHLTIAGADDIPINPHADVYLNLLASLRRFGDPAVPVRLAVRELIVMVLSANIRLQPDYLWEPVAAAVRAALLARFGFDRQALAQSVALGQIIGLIQGVEGVAYVDVDTFDGLPESAYRAEGSGQLVRPPISWVEARAAEIALGITHPAQLAIFTPAIPDTLILNQIG</sequence>
<evidence type="ECO:0000313" key="2">
    <source>
        <dbReference type="Proteomes" id="UP000317550"/>
    </source>
</evidence>